<keyword evidence="2" id="KW-1185">Reference proteome</keyword>
<sequence length="118" mass="12987">MAVPSRRAWRSASAWVISRYGVSVSGMSIWCQRSAISCHGNLRCKLATRSWPSFRYAVMIFNRASTCFRLGSRRRYPGWDLHLIPEERVDPVIVDEGLDVSGAAASPGPSLRASAGMG</sequence>
<protein>
    <submittedName>
        <fullName evidence="1">Uncharacterized protein</fullName>
    </submittedName>
</protein>
<reference evidence="1 2" key="1">
    <citation type="journal article" date="2021" name="MBio">
        <title>A New Model Trypanosomatid, Novymonas esmeraldas: Genomic Perception of Its 'Candidatus Pandoraea novymonadis' Endosymbiont.</title>
        <authorList>
            <person name="Zakharova A."/>
            <person name="Saura A."/>
            <person name="Butenko A."/>
            <person name="Podesvova L."/>
            <person name="Warmusova S."/>
            <person name="Kostygov A.Y."/>
            <person name="Nenarokova A."/>
            <person name="Lukes J."/>
            <person name="Opperdoes F.R."/>
            <person name="Yurchenko V."/>
        </authorList>
    </citation>
    <scope>NUCLEOTIDE SEQUENCE [LARGE SCALE GENOMIC DNA]</scope>
    <source>
        <strain evidence="1 2">E262AT.01</strain>
    </source>
</reference>
<evidence type="ECO:0000313" key="2">
    <source>
        <dbReference type="Proteomes" id="UP001430356"/>
    </source>
</evidence>
<gene>
    <name evidence="1" type="ORF">NESM_000903200</name>
</gene>
<dbReference type="Proteomes" id="UP001430356">
    <property type="component" value="Unassembled WGS sequence"/>
</dbReference>
<evidence type="ECO:0000313" key="1">
    <source>
        <dbReference type="EMBL" id="KAK7199310.1"/>
    </source>
</evidence>
<dbReference type="EMBL" id="JAECZO010000287">
    <property type="protein sequence ID" value="KAK7199310.1"/>
    <property type="molecule type" value="Genomic_DNA"/>
</dbReference>
<dbReference type="AlphaFoldDB" id="A0AAW0F270"/>
<proteinExistence type="predicted"/>
<accession>A0AAW0F270</accession>
<organism evidence="1 2">
    <name type="scientific">Novymonas esmeraldas</name>
    <dbReference type="NCBI Taxonomy" id="1808958"/>
    <lineage>
        <taxon>Eukaryota</taxon>
        <taxon>Discoba</taxon>
        <taxon>Euglenozoa</taxon>
        <taxon>Kinetoplastea</taxon>
        <taxon>Metakinetoplastina</taxon>
        <taxon>Trypanosomatida</taxon>
        <taxon>Trypanosomatidae</taxon>
        <taxon>Novymonas</taxon>
    </lineage>
</organism>
<comment type="caution">
    <text evidence="1">The sequence shown here is derived from an EMBL/GenBank/DDBJ whole genome shotgun (WGS) entry which is preliminary data.</text>
</comment>
<name>A0AAW0F270_9TRYP</name>